<feature type="compositionally biased region" description="Polar residues" evidence="1">
    <location>
        <begin position="179"/>
        <end position="199"/>
    </location>
</feature>
<protein>
    <submittedName>
        <fullName evidence="2">Uncharacterized protein</fullName>
    </submittedName>
</protein>
<keyword evidence="3" id="KW-1185">Reference proteome</keyword>
<dbReference type="AlphaFoldDB" id="A0A821Y1D3"/>
<sequence length="209" mass="22947">MIRRTPPQTPRDLSPIKPTTSTDSSNKTPPTPSTAHHDNKKPLGQFLAELSPGLQTGTGPTLKPSRLVNTNLTPHAEGKLWLHKAREALNSSRNLKTEITIEKSLQKLYDLAVSASSLPPSQQSEPLTPPPAPFPQPIPDIMAFTTAANDLKDKIEAHTKLLNENKNNISQISNKITSLNKPRNDTPTNPRNTVPSMQRWQPPPPPLPN</sequence>
<evidence type="ECO:0000313" key="2">
    <source>
        <dbReference type="EMBL" id="CAF4950820.1"/>
    </source>
</evidence>
<feature type="region of interest" description="Disordered" evidence="1">
    <location>
        <begin position="1"/>
        <end position="71"/>
    </location>
</feature>
<feature type="region of interest" description="Disordered" evidence="1">
    <location>
        <begin position="172"/>
        <end position="209"/>
    </location>
</feature>
<organism evidence="2 3">
    <name type="scientific">Pieris macdunnoughi</name>
    <dbReference type="NCBI Taxonomy" id="345717"/>
    <lineage>
        <taxon>Eukaryota</taxon>
        <taxon>Metazoa</taxon>
        <taxon>Ecdysozoa</taxon>
        <taxon>Arthropoda</taxon>
        <taxon>Hexapoda</taxon>
        <taxon>Insecta</taxon>
        <taxon>Pterygota</taxon>
        <taxon>Neoptera</taxon>
        <taxon>Endopterygota</taxon>
        <taxon>Lepidoptera</taxon>
        <taxon>Glossata</taxon>
        <taxon>Ditrysia</taxon>
        <taxon>Papilionoidea</taxon>
        <taxon>Pieridae</taxon>
        <taxon>Pierinae</taxon>
        <taxon>Pieris</taxon>
    </lineage>
</organism>
<dbReference type="EMBL" id="CAJOBZ010000072">
    <property type="protein sequence ID" value="CAF4950820.1"/>
    <property type="molecule type" value="Genomic_DNA"/>
</dbReference>
<dbReference type="Proteomes" id="UP000663880">
    <property type="component" value="Unassembled WGS sequence"/>
</dbReference>
<feature type="compositionally biased region" description="Polar residues" evidence="1">
    <location>
        <begin position="17"/>
        <end position="28"/>
    </location>
</feature>
<evidence type="ECO:0000313" key="3">
    <source>
        <dbReference type="Proteomes" id="UP000663880"/>
    </source>
</evidence>
<reference evidence="2" key="1">
    <citation type="submission" date="2021-02" db="EMBL/GenBank/DDBJ databases">
        <authorList>
            <person name="Steward A R."/>
        </authorList>
    </citation>
    <scope>NUCLEOTIDE SEQUENCE</scope>
</reference>
<evidence type="ECO:0000256" key="1">
    <source>
        <dbReference type="SAM" id="MobiDB-lite"/>
    </source>
</evidence>
<gene>
    <name evidence="2" type="ORF">PMACD_LOCUS15672</name>
</gene>
<accession>A0A821Y1D3</accession>
<proteinExistence type="predicted"/>
<comment type="caution">
    <text evidence="2">The sequence shown here is derived from an EMBL/GenBank/DDBJ whole genome shotgun (WGS) entry which is preliminary data.</text>
</comment>
<name>A0A821Y1D3_9NEOP</name>